<dbReference type="Proteomes" id="UP001159363">
    <property type="component" value="Chromosome 1"/>
</dbReference>
<dbReference type="InterPro" id="IPR036397">
    <property type="entry name" value="RNaseH_sf"/>
</dbReference>
<protein>
    <submittedName>
        <fullName evidence="2">Uncharacterized protein</fullName>
    </submittedName>
</protein>
<dbReference type="Gene3D" id="3.30.420.10">
    <property type="entry name" value="Ribonuclease H-like superfamily/Ribonuclease H"/>
    <property type="match status" value="1"/>
</dbReference>
<gene>
    <name evidence="2" type="ORF">PR048_003419</name>
</gene>
<feature type="region of interest" description="Disordered" evidence="1">
    <location>
        <begin position="141"/>
        <end position="163"/>
    </location>
</feature>
<accession>A0ABQ9IPD3</accession>
<sequence>MIDTGLPIIGNLLPGPANPDSWFITSTVECMYVNYRQRVWHLGALLGGDRQEEDKDNAPYYTTRIVKYWLEEHDCKFELVPPDSPDIISTEQLFDLKNHLHTTPPPTSLHCTPPGGPAVALVGFCMVTECFRKPTERAHVASAATRGSSRPGRRGSSNSSRRGKCTKVVAHPFLLGWKTLPNLCGALSFCCGSSPRNSPGSCLRDQRGVSPLHFLDGGLPFVNVRELRTLVWRRAISAKFSASSNSKVLSLASDYGNTRSIPGGVTLHFPHVGNLADVIGQQFLEAIPVSRTVAFLLFPPPSNADPPTFHSTSPHGSLTTRAVLVTAADSCRIRHVPETWEQTDSTWRIHFIQFKEYFSRAHIVVQPDQSTDSHSLVFSLRGNETNTLSFFSGIMTADAEGQGIMSENVRGAAISERLACSSPTKVKRVQSPAGSPPDFRVWESCRTMPLVGGFSWRSPHFPCLSFRRCSILTSITFIGSQDLAVKSRQIFTHSRMCEWGSSAALGIEAASNGQNRSNISPSGTSAQWARESNPHHGLIERCSGALEVGRARESEVGARRPCKSASRNYKRPLAPDDAPLLDPLCWYYYSRATSTPEVGERSCEGSIAGRAVIPTSRLSNHTTISRDGGAPVVTASVRPARNILFLLGCEGRSYKGYIGTRYKSVIATMRRALNWRASPLPQASRTAVVEWFDYLPDGVTGRRVFSGISRSPTPLHSDDAPYTPRFNLIGSKTSMLTSAQISSPALSLKADSHPPS</sequence>
<keyword evidence="3" id="KW-1185">Reference proteome</keyword>
<evidence type="ECO:0000256" key="1">
    <source>
        <dbReference type="SAM" id="MobiDB-lite"/>
    </source>
</evidence>
<comment type="caution">
    <text evidence="2">The sequence shown here is derived from an EMBL/GenBank/DDBJ whole genome shotgun (WGS) entry which is preliminary data.</text>
</comment>
<organism evidence="2 3">
    <name type="scientific">Dryococelus australis</name>
    <dbReference type="NCBI Taxonomy" id="614101"/>
    <lineage>
        <taxon>Eukaryota</taxon>
        <taxon>Metazoa</taxon>
        <taxon>Ecdysozoa</taxon>
        <taxon>Arthropoda</taxon>
        <taxon>Hexapoda</taxon>
        <taxon>Insecta</taxon>
        <taxon>Pterygota</taxon>
        <taxon>Neoptera</taxon>
        <taxon>Polyneoptera</taxon>
        <taxon>Phasmatodea</taxon>
        <taxon>Verophasmatodea</taxon>
        <taxon>Anareolatae</taxon>
        <taxon>Phasmatidae</taxon>
        <taxon>Eurycanthinae</taxon>
        <taxon>Dryococelus</taxon>
    </lineage>
</organism>
<evidence type="ECO:0000313" key="3">
    <source>
        <dbReference type="Proteomes" id="UP001159363"/>
    </source>
</evidence>
<feature type="compositionally biased region" description="Low complexity" evidence="1">
    <location>
        <begin position="146"/>
        <end position="160"/>
    </location>
</feature>
<dbReference type="EMBL" id="JARBHB010000001">
    <property type="protein sequence ID" value="KAJ8898059.1"/>
    <property type="molecule type" value="Genomic_DNA"/>
</dbReference>
<evidence type="ECO:0000313" key="2">
    <source>
        <dbReference type="EMBL" id="KAJ8898059.1"/>
    </source>
</evidence>
<reference evidence="2 3" key="1">
    <citation type="submission" date="2023-02" db="EMBL/GenBank/DDBJ databases">
        <title>LHISI_Scaffold_Assembly.</title>
        <authorList>
            <person name="Stuart O.P."/>
            <person name="Cleave R."/>
            <person name="Magrath M.J.L."/>
            <person name="Mikheyev A.S."/>
        </authorList>
    </citation>
    <scope>NUCLEOTIDE SEQUENCE [LARGE SCALE GENOMIC DNA]</scope>
    <source>
        <strain evidence="2">Daus_M_001</strain>
        <tissue evidence="2">Leg muscle</tissue>
    </source>
</reference>
<proteinExistence type="predicted"/>
<name>A0ABQ9IPD3_9NEOP</name>